<name>A0A655FXS7_MYCTX</name>
<sequence length="71" mass="7193">MSTRATAQVARNTTARFIASGPPRRCPRNPAVPNASGRLNRAFSSSGPQAASSAAVCGSGSWAIQFSGVTA</sequence>
<proteinExistence type="predicted"/>
<evidence type="ECO:0000313" key="4">
    <source>
        <dbReference type="Proteomes" id="UP000050164"/>
    </source>
</evidence>
<accession>A0A655FXS7</accession>
<protein>
    <submittedName>
        <fullName evidence="2">Uncharacterized protein</fullName>
    </submittedName>
</protein>
<organism evidence="2 4">
    <name type="scientific">Mycobacterium tuberculosis</name>
    <dbReference type="NCBI Taxonomy" id="1773"/>
    <lineage>
        <taxon>Bacteria</taxon>
        <taxon>Bacillati</taxon>
        <taxon>Actinomycetota</taxon>
        <taxon>Actinomycetes</taxon>
        <taxon>Mycobacteriales</taxon>
        <taxon>Mycobacteriaceae</taxon>
        <taxon>Mycobacterium</taxon>
        <taxon>Mycobacterium tuberculosis complex</taxon>
    </lineage>
</organism>
<dbReference type="Proteomes" id="UP000048948">
    <property type="component" value="Unassembled WGS sequence"/>
</dbReference>
<evidence type="ECO:0000313" key="1">
    <source>
        <dbReference type="EMBL" id="CKR76623.1"/>
    </source>
</evidence>
<dbReference type="EMBL" id="CNGE01000068">
    <property type="protein sequence ID" value="CKR76623.1"/>
    <property type="molecule type" value="Genomic_DNA"/>
</dbReference>
<dbReference type="AlphaFoldDB" id="A0A655FXS7"/>
<gene>
    <name evidence="1" type="ORF">ERS027646_00620</name>
    <name evidence="2" type="ORF">ERS027659_03653</name>
</gene>
<dbReference type="Proteomes" id="UP000050164">
    <property type="component" value="Unassembled WGS sequence"/>
</dbReference>
<evidence type="ECO:0000313" key="2">
    <source>
        <dbReference type="EMBL" id="CKS85842.1"/>
    </source>
</evidence>
<evidence type="ECO:0000313" key="3">
    <source>
        <dbReference type="Proteomes" id="UP000048948"/>
    </source>
</evidence>
<reference evidence="3 4" key="1">
    <citation type="submission" date="2015-03" db="EMBL/GenBank/DDBJ databases">
        <authorList>
            <consortium name="Pathogen Informatics"/>
        </authorList>
    </citation>
    <scope>NUCLEOTIDE SEQUENCE [LARGE SCALE GENOMIC DNA]</scope>
    <source>
        <strain evidence="1 3">Bir 172</strain>
        <strain evidence="2 4">Bir 185</strain>
    </source>
</reference>
<dbReference type="EMBL" id="CNFT01001105">
    <property type="protein sequence ID" value="CKS85842.1"/>
    <property type="molecule type" value="Genomic_DNA"/>
</dbReference>